<accession>A0A1E7RCA7</accession>
<name>A0A1E7RCA7_9GAMM</name>
<reference evidence="2 3" key="1">
    <citation type="submission" date="2016-09" db="EMBL/GenBank/DDBJ databases">
        <authorList>
            <person name="Capua I."/>
            <person name="De Benedictis P."/>
            <person name="Joannis T."/>
            <person name="Lombin L.H."/>
            <person name="Cattoli G."/>
        </authorList>
    </citation>
    <scope>NUCLEOTIDE SEQUENCE [LARGE SCALE GENOMIC DNA]</scope>
    <source>
        <strain evidence="2 3">ANC 4671</strain>
    </source>
</reference>
<dbReference type="EMBL" id="MKKK01000017">
    <property type="protein sequence ID" value="OEY96916.1"/>
    <property type="molecule type" value="Genomic_DNA"/>
</dbReference>
<sequence length="207" mass="21748">MNIDILRRLENLIRPGVIFEIDHDKALCIVDFQGIKTCPLPWLTLRAGTDSTWDAPTKGEQCIVFAASGELTNGFVLVGLYSNDSPAPSNNPNIKMRKFSDGAVIQYDAENHHLQAILPVDGTATITAPGGITLNGDTTINGNVLTNGSVAMTGNNTVGGSQLVQGSSHSSGHFSTEADVTAGDISLKHHLTANVKSGSDISGEPVP</sequence>
<comment type="caution">
    <text evidence="2">The sequence shown here is derived from an EMBL/GenBank/DDBJ whole genome shotgun (WGS) entry which is preliminary data.</text>
</comment>
<dbReference type="InterPro" id="IPR037026">
    <property type="entry name" value="Vgr_OB-fold_dom_sf"/>
</dbReference>
<dbReference type="NCBIfam" id="TIGR01644">
    <property type="entry name" value="phage_P2_V"/>
    <property type="match status" value="1"/>
</dbReference>
<dbReference type="InterPro" id="IPR006531">
    <property type="entry name" value="Gp5/Vgr_OB"/>
</dbReference>
<proteinExistence type="predicted"/>
<evidence type="ECO:0000313" key="2">
    <source>
        <dbReference type="EMBL" id="OEY96916.1"/>
    </source>
</evidence>
<dbReference type="Gene3D" id="6.20.150.10">
    <property type="match status" value="1"/>
</dbReference>
<evidence type="ECO:0000259" key="1">
    <source>
        <dbReference type="Pfam" id="PF04717"/>
    </source>
</evidence>
<keyword evidence="3" id="KW-1185">Reference proteome</keyword>
<gene>
    <name evidence="2" type="ORF">BJI46_11580</name>
</gene>
<dbReference type="InterPro" id="IPR013046">
    <property type="entry name" value="GpV/Gp45"/>
</dbReference>
<dbReference type="Proteomes" id="UP000185895">
    <property type="component" value="Unassembled WGS sequence"/>
</dbReference>
<organism evidence="2 3">
    <name type="scientific">Acinetobacter qingfengensis</name>
    <dbReference type="NCBI Taxonomy" id="1262585"/>
    <lineage>
        <taxon>Bacteria</taxon>
        <taxon>Pseudomonadati</taxon>
        <taxon>Pseudomonadota</taxon>
        <taxon>Gammaproteobacteria</taxon>
        <taxon>Moraxellales</taxon>
        <taxon>Moraxellaceae</taxon>
        <taxon>Acinetobacter</taxon>
    </lineage>
</organism>
<dbReference type="RefSeq" id="WP_070069616.1">
    <property type="nucleotide sequence ID" value="NZ_MKKK01000017.1"/>
</dbReference>
<dbReference type="STRING" id="1262585.BJI46_11580"/>
<feature type="domain" description="Gp5/Type VI secretion system Vgr protein OB-fold" evidence="1">
    <location>
        <begin position="15"/>
        <end position="81"/>
    </location>
</feature>
<protein>
    <submittedName>
        <fullName evidence="2">Baseplate assembly protein</fullName>
    </submittedName>
</protein>
<dbReference type="OrthoDB" id="4931325at2"/>
<dbReference type="Pfam" id="PF04717">
    <property type="entry name" value="Phage_base_V"/>
    <property type="match status" value="1"/>
</dbReference>
<dbReference type="Gene3D" id="2.40.50.230">
    <property type="entry name" value="Gp5 N-terminal domain"/>
    <property type="match status" value="1"/>
</dbReference>
<evidence type="ECO:0000313" key="3">
    <source>
        <dbReference type="Proteomes" id="UP000185895"/>
    </source>
</evidence>
<dbReference type="AlphaFoldDB" id="A0A1E7RCA7"/>